<dbReference type="EMBL" id="LXKA01000165">
    <property type="protein sequence ID" value="OAJ62592.1"/>
    <property type="molecule type" value="Genomic_DNA"/>
</dbReference>
<name>A0A1A9NAW6_9BURK</name>
<proteinExistence type="inferred from homology"/>
<dbReference type="STRING" id="1462993.A6V36_21190"/>
<dbReference type="InterPro" id="IPR045324">
    <property type="entry name" value="Small_multidrug_res"/>
</dbReference>
<feature type="transmembrane region" description="Helical" evidence="2">
    <location>
        <begin position="86"/>
        <end position="104"/>
    </location>
</feature>
<dbReference type="GO" id="GO:0005886">
    <property type="term" value="C:plasma membrane"/>
    <property type="evidence" value="ECO:0007669"/>
    <property type="project" value="UniProtKB-SubCell"/>
</dbReference>
<dbReference type="AlphaFoldDB" id="A0A1A9NAW6"/>
<gene>
    <name evidence="3" type="ORF">A6V37_22480</name>
</gene>
<keyword evidence="2" id="KW-1133">Transmembrane helix</keyword>
<reference evidence="3 4" key="1">
    <citation type="submission" date="2016-04" db="EMBL/GenBank/DDBJ databases">
        <title>Reclassification of Paraburkholderia panaciterrae (Farh et al. 2015) Dobritsa &amp; Samadpour 2016 as a later homotypic synonym of Paraburkholderia ginsengiterrae (Farh et al. 2015) Dobritsa &amp; Samadpour 2016.</title>
        <authorList>
            <person name="Dobritsa A.P."/>
            <person name="Kutumbaka K."/>
            <person name="Samadpour M."/>
        </authorList>
    </citation>
    <scope>NUCLEOTIDE SEQUENCE [LARGE SCALE GENOMIC DNA]</scope>
    <source>
        <strain evidence="3 4">DCY85</strain>
    </source>
</reference>
<dbReference type="Pfam" id="PF00893">
    <property type="entry name" value="Multi_Drug_Res"/>
    <property type="match status" value="1"/>
</dbReference>
<accession>A0A1A9NAW6</accession>
<evidence type="ECO:0000313" key="3">
    <source>
        <dbReference type="EMBL" id="OAJ62592.1"/>
    </source>
</evidence>
<comment type="similarity">
    <text evidence="1">Belongs to the drug/metabolite transporter (DMT) superfamily. Small multidrug resistance (SMR) (TC 2.A.7.1) family.</text>
</comment>
<keyword evidence="2" id="KW-0472">Membrane</keyword>
<comment type="subcellular location">
    <subcellularLocation>
        <location evidence="1">Cell membrane</location>
        <topology evidence="1">Multi-pass membrane protein</topology>
    </subcellularLocation>
</comment>
<keyword evidence="1 2" id="KW-0812">Transmembrane</keyword>
<feature type="transmembrane region" description="Helical" evidence="2">
    <location>
        <begin position="30"/>
        <end position="48"/>
    </location>
</feature>
<feature type="transmembrane region" description="Helical" evidence="2">
    <location>
        <begin position="60"/>
        <end position="80"/>
    </location>
</feature>
<dbReference type="OrthoDB" id="9104516at2"/>
<evidence type="ECO:0000256" key="2">
    <source>
        <dbReference type="SAM" id="Phobius"/>
    </source>
</evidence>
<dbReference type="GO" id="GO:0022857">
    <property type="term" value="F:transmembrane transporter activity"/>
    <property type="evidence" value="ECO:0007669"/>
    <property type="project" value="InterPro"/>
</dbReference>
<dbReference type="RefSeq" id="WP_082902581.1">
    <property type="nucleotide sequence ID" value="NZ_LXJZ01000051.1"/>
</dbReference>
<evidence type="ECO:0000313" key="4">
    <source>
        <dbReference type="Proteomes" id="UP000078116"/>
    </source>
</evidence>
<feature type="transmembrane region" description="Helical" evidence="2">
    <location>
        <begin position="5"/>
        <end position="24"/>
    </location>
</feature>
<protein>
    <recommendedName>
        <fullName evidence="5">Small multidrug resistance protein</fullName>
    </recommendedName>
</protein>
<evidence type="ECO:0008006" key="5">
    <source>
        <dbReference type="Google" id="ProtNLM"/>
    </source>
</evidence>
<sequence length="105" mass="10735">MSVSYVMVAIAIAANLIAVYFMKLCAGMTLPWPTLGMILANMLTLWFLGRAMVAGAPVSAAVTALTVGVMIGSFIIGLSFGERISVFQGVGGVIAIAGVLIGNLA</sequence>
<dbReference type="Gene3D" id="1.10.3730.20">
    <property type="match status" value="1"/>
</dbReference>
<organism evidence="3 4">
    <name type="scientific">Paraburkholderia ginsengiterrae</name>
    <dbReference type="NCBI Taxonomy" id="1462993"/>
    <lineage>
        <taxon>Bacteria</taxon>
        <taxon>Pseudomonadati</taxon>
        <taxon>Pseudomonadota</taxon>
        <taxon>Betaproteobacteria</taxon>
        <taxon>Burkholderiales</taxon>
        <taxon>Burkholderiaceae</taxon>
        <taxon>Paraburkholderia</taxon>
    </lineage>
</organism>
<comment type="caution">
    <text evidence="3">The sequence shown here is derived from an EMBL/GenBank/DDBJ whole genome shotgun (WGS) entry which is preliminary data.</text>
</comment>
<evidence type="ECO:0000256" key="1">
    <source>
        <dbReference type="RuleBase" id="RU003942"/>
    </source>
</evidence>
<dbReference type="Proteomes" id="UP000078116">
    <property type="component" value="Unassembled WGS sequence"/>
</dbReference>
<dbReference type="InterPro" id="IPR037185">
    <property type="entry name" value="EmrE-like"/>
</dbReference>
<dbReference type="SUPFAM" id="SSF103481">
    <property type="entry name" value="Multidrug resistance efflux transporter EmrE"/>
    <property type="match status" value="1"/>
</dbReference>